<name>A0A9D4L779_DREPO</name>
<accession>A0A9D4L779</accession>
<dbReference type="Proteomes" id="UP000828390">
    <property type="component" value="Unassembled WGS sequence"/>
</dbReference>
<comment type="caution">
    <text evidence="1">The sequence shown here is derived from an EMBL/GenBank/DDBJ whole genome shotgun (WGS) entry which is preliminary data.</text>
</comment>
<reference evidence="1" key="1">
    <citation type="journal article" date="2019" name="bioRxiv">
        <title>The Genome of the Zebra Mussel, Dreissena polymorpha: A Resource for Invasive Species Research.</title>
        <authorList>
            <person name="McCartney M.A."/>
            <person name="Auch B."/>
            <person name="Kono T."/>
            <person name="Mallez S."/>
            <person name="Zhang Y."/>
            <person name="Obille A."/>
            <person name="Becker A."/>
            <person name="Abrahante J.E."/>
            <person name="Garbe J."/>
            <person name="Badalamenti J.P."/>
            <person name="Herman A."/>
            <person name="Mangelson H."/>
            <person name="Liachko I."/>
            <person name="Sullivan S."/>
            <person name="Sone E.D."/>
            <person name="Koren S."/>
            <person name="Silverstein K.A.T."/>
            <person name="Beckman K.B."/>
            <person name="Gohl D.M."/>
        </authorList>
    </citation>
    <scope>NUCLEOTIDE SEQUENCE</scope>
    <source>
        <strain evidence="1">Duluth1</strain>
        <tissue evidence="1">Whole animal</tissue>
    </source>
</reference>
<gene>
    <name evidence="1" type="ORF">DPMN_094195</name>
</gene>
<evidence type="ECO:0000313" key="1">
    <source>
        <dbReference type="EMBL" id="KAH3851711.1"/>
    </source>
</evidence>
<dbReference type="AlphaFoldDB" id="A0A9D4L779"/>
<sequence>MVYLQLETKTIQEEDYRSESGWNIKRLMSRWQALPNIYVKDDIKVLASTNTRATVGCQTN</sequence>
<keyword evidence="2" id="KW-1185">Reference proteome</keyword>
<dbReference type="EMBL" id="JAIWYP010000003">
    <property type="protein sequence ID" value="KAH3851711.1"/>
    <property type="molecule type" value="Genomic_DNA"/>
</dbReference>
<proteinExistence type="predicted"/>
<evidence type="ECO:0000313" key="2">
    <source>
        <dbReference type="Proteomes" id="UP000828390"/>
    </source>
</evidence>
<organism evidence="1 2">
    <name type="scientific">Dreissena polymorpha</name>
    <name type="common">Zebra mussel</name>
    <name type="synonym">Mytilus polymorpha</name>
    <dbReference type="NCBI Taxonomy" id="45954"/>
    <lineage>
        <taxon>Eukaryota</taxon>
        <taxon>Metazoa</taxon>
        <taxon>Spiralia</taxon>
        <taxon>Lophotrochozoa</taxon>
        <taxon>Mollusca</taxon>
        <taxon>Bivalvia</taxon>
        <taxon>Autobranchia</taxon>
        <taxon>Heteroconchia</taxon>
        <taxon>Euheterodonta</taxon>
        <taxon>Imparidentia</taxon>
        <taxon>Neoheterodontei</taxon>
        <taxon>Myida</taxon>
        <taxon>Dreissenoidea</taxon>
        <taxon>Dreissenidae</taxon>
        <taxon>Dreissena</taxon>
    </lineage>
</organism>
<protein>
    <submittedName>
        <fullName evidence="1">Uncharacterized protein</fullName>
    </submittedName>
</protein>
<reference evidence="1" key="2">
    <citation type="submission" date="2020-11" db="EMBL/GenBank/DDBJ databases">
        <authorList>
            <person name="McCartney M.A."/>
            <person name="Auch B."/>
            <person name="Kono T."/>
            <person name="Mallez S."/>
            <person name="Becker A."/>
            <person name="Gohl D.M."/>
            <person name="Silverstein K.A.T."/>
            <person name="Koren S."/>
            <person name="Bechman K.B."/>
            <person name="Herman A."/>
            <person name="Abrahante J.E."/>
            <person name="Garbe J."/>
        </authorList>
    </citation>
    <scope>NUCLEOTIDE SEQUENCE</scope>
    <source>
        <strain evidence="1">Duluth1</strain>
        <tissue evidence="1">Whole animal</tissue>
    </source>
</reference>